<evidence type="ECO:0000313" key="4">
    <source>
        <dbReference type="Proteomes" id="UP001320876"/>
    </source>
</evidence>
<keyword evidence="2" id="KW-0812">Transmembrane</keyword>
<sequence length="258" mass="28223">MKLRNSHWLAVGLLLLAVLYFAFRPNRSESGMGSQDGESSGSNVRANQSGGPPSPGAEVTKRNRDPINRHEKSNNDLRAKPNDQPLVELINEDGELNEAGLESHGLSKAQIDEAREVFYEISKDISDHFIKNCKQEVIGDGSFIYVLKGDAGLALALKDKMRTRLGDVIGLDSSGTRLADQITEGVKGRALLDFGADDMIGAEFRDIPKPGAGWEDGMRINGKMPGMIDYYRENGWPDGAHIHESGGKAIFHPIKKKP</sequence>
<evidence type="ECO:0000313" key="3">
    <source>
        <dbReference type="EMBL" id="MCW1921587.1"/>
    </source>
</evidence>
<dbReference type="Proteomes" id="UP001320876">
    <property type="component" value="Unassembled WGS sequence"/>
</dbReference>
<proteinExistence type="predicted"/>
<protein>
    <submittedName>
        <fullName evidence="3">Uncharacterized protein</fullName>
    </submittedName>
</protein>
<dbReference type="RefSeq" id="WP_264485696.1">
    <property type="nucleotide sequence ID" value="NZ_JAPDDT010000001.1"/>
</dbReference>
<feature type="region of interest" description="Disordered" evidence="1">
    <location>
        <begin position="29"/>
        <end position="82"/>
    </location>
</feature>
<feature type="transmembrane region" description="Helical" evidence="2">
    <location>
        <begin position="6"/>
        <end position="23"/>
    </location>
</feature>
<reference evidence="3 4" key="1">
    <citation type="submission" date="2022-10" db="EMBL/GenBank/DDBJ databases">
        <title>Luteolibacter arcticus strain CCTCC AB 2014275, whole genome shotgun sequencing project.</title>
        <authorList>
            <person name="Zhao G."/>
            <person name="Shen L."/>
        </authorList>
    </citation>
    <scope>NUCLEOTIDE SEQUENCE [LARGE SCALE GENOMIC DNA]</scope>
    <source>
        <strain evidence="3 4">CCTCC AB 2014275</strain>
    </source>
</reference>
<keyword evidence="2" id="KW-1133">Transmembrane helix</keyword>
<accession>A0ABT3GD83</accession>
<dbReference type="EMBL" id="JAPDDT010000001">
    <property type="protein sequence ID" value="MCW1921587.1"/>
    <property type="molecule type" value="Genomic_DNA"/>
</dbReference>
<keyword evidence="2" id="KW-0472">Membrane</keyword>
<gene>
    <name evidence="3" type="ORF">OKA05_03415</name>
</gene>
<keyword evidence="4" id="KW-1185">Reference proteome</keyword>
<comment type="caution">
    <text evidence="3">The sequence shown here is derived from an EMBL/GenBank/DDBJ whole genome shotgun (WGS) entry which is preliminary data.</text>
</comment>
<evidence type="ECO:0000256" key="2">
    <source>
        <dbReference type="SAM" id="Phobius"/>
    </source>
</evidence>
<feature type="compositionally biased region" description="Basic and acidic residues" evidence="1">
    <location>
        <begin position="59"/>
        <end position="81"/>
    </location>
</feature>
<feature type="compositionally biased region" description="Polar residues" evidence="1">
    <location>
        <begin position="29"/>
        <end position="51"/>
    </location>
</feature>
<name>A0ABT3GD83_9BACT</name>
<evidence type="ECO:0000256" key="1">
    <source>
        <dbReference type="SAM" id="MobiDB-lite"/>
    </source>
</evidence>
<organism evidence="3 4">
    <name type="scientific">Luteolibacter arcticus</name>
    <dbReference type="NCBI Taxonomy" id="1581411"/>
    <lineage>
        <taxon>Bacteria</taxon>
        <taxon>Pseudomonadati</taxon>
        <taxon>Verrucomicrobiota</taxon>
        <taxon>Verrucomicrobiia</taxon>
        <taxon>Verrucomicrobiales</taxon>
        <taxon>Verrucomicrobiaceae</taxon>
        <taxon>Luteolibacter</taxon>
    </lineage>
</organism>